<dbReference type="Proteomes" id="UP001500013">
    <property type="component" value="Unassembled WGS sequence"/>
</dbReference>
<evidence type="ECO:0000256" key="1">
    <source>
        <dbReference type="SAM" id="MobiDB-lite"/>
    </source>
</evidence>
<proteinExistence type="predicted"/>
<feature type="region of interest" description="Disordered" evidence="1">
    <location>
        <begin position="177"/>
        <end position="220"/>
    </location>
</feature>
<keyword evidence="3" id="KW-1185">Reference proteome</keyword>
<dbReference type="InterPro" id="IPR007396">
    <property type="entry name" value="TR_PAI2-type"/>
</dbReference>
<comment type="caution">
    <text evidence="2">The sequence shown here is derived from an EMBL/GenBank/DDBJ whole genome shotgun (WGS) entry which is preliminary data.</text>
</comment>
<name>A0ABN2S7A7_9MICO</name>
<dbReference type="Pfam" id="PF04299">
    <property type="entry name" value="FMN_bind_2"/>
    <property type="match status" value="1"/>
</dbReference>
<dbReference type="PANTHER" id="PTHR35802">
    <property type="entry name" value="PROTEASE SYNTHASE AND SPORULATION PROTEIN PAI 2"/>
    <property type="match status" value="1"/>
</dbReference>
<dbReference type="RefSeq" id="WP_344062337.1">
    <property type="nucleotide sequence ID" value="NZ_BAAAPU010000007.1"/>
</dbReference>
<dbReference type="PIRSF" id="PIRSF010372">
    <property type="entry name" value="PaiB"/>
    <property type="match status" value="1"/>
</dbReference>
<sequence length="220" mass="23935">MYVPGSNAMADVDLDEFIARRAAGHLVTVGPDGIPDATLLPVLLDGRGGVRDGARPRVLGHLARANPHWTRIAPGSPGLLVLTGADAYVSPSWYASKATHGRVVPTWNYTEVHVRGAVTVHDDPDWVLDVVTRLTERHEDHRERPWAVRDAPDAYVRGQLRGIVGVEVLVESVEGKAKLSQNRSDADRDGVVEGLRAETDPSSHEVADEMERVSSSRSHP</sequence>
<accession>A0ABN2S7A7</accession>
<organism evidence="2 3">
    <name type="scientific">Terrabacter lapilli</name>
    <dbReference type="NCBI Taxonomy" id="436231"/>
    <lineage>
        <taxon>Bacteria</taxon>
        <taxon>Bacillati</taxon>
        <taxon>Actinomycetota</taxon>
        <taxon>Actinomycetes</taxon>
        <taxon>Micrococcales</taxon>
        <taxon>Intrasporangiaceae</taxon>
        <taxon>Terrabacter</taxon>
    </lineage>
</organism>
<dbReference type="EMBL" id="BAAAPU010000007">
    <property type="protein sequence ID" value="GAA1981577.1"/>
    <property type="molecule type" value="Genomic_DNA"/>
</dbReference>
<dbReference type="PANTHER" id="PTHR35802:SF1">
    <property type="entry name" value="PROTEASE SYNTHASE AND SPORULATION PROTEIN PAI 2"/>
    <property type="match status" value="1"/>
</dbReference>
<evidence type="ECO:0000313" key="3">
    <source>
        <dbReference type="Proteomes" id="UP001500013"/>
    </source>
</evidence>
<evidence type="ECO:0000313" key="2">
    <source>
        <dbReference type="EMBL" id="GAA1981577.1"/>
    </source>
</evidence>
<reference evidence="2 3" key="1">
    <citation type="journal article" date="2019" name="Int. J. Syst. Evol. Microbiol.">
        <title>The Global Catalogue of Microorganisms (GCM) 10K type strain sequencing project: providing services to taxonomists for standard genome sequencing and annotation.</title>
        <authorList>
            <consortium name="The Broad Institute Genomics Platform"/>
            <consortium name="The Broad Institute Genome Sequencing Center for Infectious Disease"/>
            <person name="Wu L."/>
            <person name="Ma J."/>
        </authorList>
    </citation>
    <scope>NUCLEOTIDE SEQUENCE [LARGE SCALE GENOMIC DNA]</scope>
    <source>
        <strain evidence="2 3">JCM 15628</strain>
    </source>
</reference>
<feature type="compositionally biased region" description="Basic and acidic residues" evidence="1">
    <location>
        <begin position="184"/>
        <end position="214"/>
    </location>
</feature>
<gene>
    <name evidence="2" type="ORF">GCM10009817_23490</name>
</gene>
<dbReference type="Gene3D" id="2.30.110.10">
    <property type="entry name" value="Electron Transport, Fmn-binding Protein, Chain A"/>
    <property type="match status" value="1"/>
</dbReference>
<protein>
    <submittedName>
        <fullName evidence="2">FMN-binding negative transcriptional regulator</fullName>
    </submittedName>
</protein>
<dbReference type="SUPFAM" id="SSF50475">
    <property type="entry name" value="FMN-binding split barrel"/>
    <property type="match status" value="1"/>
</dbReference>
<dbReference type="InterPro" id="IPR012349">
    <property type="entry name" value="Split_barrel_FMN-bd"/>
</dbReference>